<evidence type="ECO:0000313" key="1">
    <source>
        <dbReference type="EMBL" id="MFB5680585.1"/>
    </source>
</evidence>
<sequence length="209" mass="24102">MQLEELRGAYDAVFSLGQNCTPAIQMEKNGLRPFAGVLDWMMSDTLADVNRLLRGRFSGFMEFPNLVVTGKGQFNYMVKDTAFNVISVHDFPQSRNTPSNLATYPEFKVKMDRRIQRFLEKAAAARRVLFVRMLGTKEEVTELNEILGQLVSYEYRLIIINYSPASELLEVDWQLPNVCALEMPYADIWNYRSDPHWSRIFQGIELSAE</sequence>
<evidence type="ECO:0000313" key="2">
    <source>
        <dbReference type="Proteomes" id="UP001580407"/>
    </source>
</evidence>
<comment type="caution">
    <text evidence="1">The sequence shown here is derived from an EMBL/GenBank/DDBJ whole genome shotgun (WGS) entry which is preliminary data.</text>
</comment>
<protein>
    <submittedName>
        <fullName evidence="1">DUF1796 family putative cysteine peptidase</fullName>
    </submittedName>
</protein>
<gene>
    <name evidence="1" type="ORF">ACE3NQ_06640</name>
</gene>
<dbReference type="Proteomes" id="UP001580407">
    <property type="component" value="Unassembled WGS sequence"/>
</dbReference>
<keyword evidence="2" id="KW-1185">Reference proteome</keyword>
<organism evidence="1 2">
    <name type="scientific">Paenibacillus terreus</name>
    <dbReference type="NCBI Taxonomy" id="1387834"/>
    <lineage>
        <taxon>Bacteria</taxon>
        <taxon>Bacillati</taxon>
        <taxon>Bacillota</taxon>
        <taxon>Bacilli</taxon>
        <taxon>Bacillales</taxon>
        <taxon>Paenibacillaceae</taxon>
        <taxon>Paenibacillus</taxon>
    </lineage>
</organism>
<dbReference type="RefSeq" id="WP_375524383.1">
    <property type="nucleotide sequence ID" value="NZ_JBHILM010000005.1"/>
</dbReference>
<dbReference type="Pfam" id="PF08795">
    <property type="entry name" value="DUF1796"/>
    <property type="match status" value="1"/>
</dbReference>
<dbReference type="InterPro" id="IPR014903">
    <property type="entry name" value="DUF1796"/>
</dbReference>
<dbReference type="EMBL" id="JBHILM010000005">
    <property type="protein sequence ID" value="MFB5680585.1"/>
    <property type="molecule type" value="Genomic_DNA"/>
</dbReference>
<name>A0ABV5B4H9_9BACL</name>
<reference evidence="1 2" key="1">
    <citation type="submission" date="2024-09" db="EMBL/GenBank/DDBJ databases">
        <authorList>
            <person name="Ruan L."/>
        </authorList>
    </citation>
    <scope>NUCLEOTIDE SEQUENCE [LARGE SCALE GENOMIC DNA]</scope>
    <source>
        <strain evidence="1 2">D33</strain>
    </source>
</reference>
<proteinExistence type="predicted"/>
<accession>A0ABV5B4H9</accession>